<comment type="caution">
    <text evidence="2">The sequence shown here is derived from an EMBL/GenBank/DDBJ whole genome shotgun (WGS) entry which is preliminary data.</text>
</comment>
<sequence>MNDDPTTGDDFIHSHEFLHHLMKRQLRLSISCALTFSAVLLALPVLNYFLPEFMAMRVFGFTLTWLILGVLFFPFVWIISWAFIRRSLAMEAEEAERAQRGKVGSR</sequence>
<dbReference type="InterPro" id="IPR007436">
    <property type="entry name" value="DUF485"/>
</dbReference>
<organism evidence="2 3">
    <name type="scientific">Luteolibacter pohnpeiensis</name>
    <dbReference type="NCBI Taxonomy" id="454153"/>
    <lineage>
        <taxon>Bacteria</taxon>
        <taxon>Pseudomonadati</taxon>
        <taxon>Verrucomicrobiota</taxon>
        <taxon>Verrucomicrobiia</taxon>
        <taxon>Verrucomicrobiales</taxon>
        <taxon>Verrucomicrobiaceae</taxon>
        <taxon>Luteolibacter</taxon>
    </lineage>
</organism>
<dbReference type="Pfam" id="PF04341">
    <property type="entry name" value="DUF485"/>
    <property type="match status" value="1"/>
</dbReference>
<gene>
    <name evidence="2" type="ORF">JIN85_02840</name>
</gene>
<reference evidence="2" key="1">
    <citation type="submission" date="2021-01" db="EMBL/GenBank/DDBJ databases">
        <title>Modified the classification status of verrucomicrobia.</title>
        <authorList>
            <person name="Feng X."/>
        </authorList>
    </citation>
    <scope>NUCLEOTIDE SEQUENCE</scope>
    <source>
        <strain evidence="2">KCTC 22041</strain>
    </source>
</reference>
<keyword evidence="1" id="KW-0472">Membrane</keyword>
<name>A0A934S8J4_9BACT</name>
<feature type="transmembrane region" description="Helical" evidence="1">
    <location>
        <begin position="62"/>
        <end position="84"/>
    </location>
</feature>
<dbReference type="AlphaFoldDB" id="A0A934S8J4"/>
<protein>
    <submittedName>
        <fullName evidence="2">DUF485 domain-containing protein</fullName>
    </submittedName>
</protein>
<dbReference type="RefSeq" id="WP_200267434.1">
    <property type="nucleotide sequence ID" value="NZ_JAENIJ010000003.1"/>
</dbReference>
<evidence type="ECO:0000313" key="3">
    <source>
        <dbReference type="Proteomes" id="UP000603141"/>
    </source>
</evidence>
<feature type="transmembrane region" description="Helical" evidence="1">
    <location>
        <begin position="28"/>
        <end position="50"/>
    </location>
</feature>
<accession>A0A934S8J4</accession>
<keyword evidence="1" id="KW-1133">Transmembrane helix</keyword>
<proteinExistence type="predicted"/>
<dbReference type="Proteomes" id="UP000603141">
    <property type="component" value="Unassembled WGS sequence"/>
</dbReference>
<evidence type="ECO:0000313" key="2">
    <source>
        <dbReference type="EMBL" id="MBK1881334.1"/>
    </source>
</evidence>
<evidence type="ECO:0000256" key="1">
    <source>
        <dbReference type="SAM" id="Phobius"/>
    </source>
</evidence>
<keyword evidence="3" id="KW-1185">Reference proteome</keyword>
<dbReference type="EMBL" id="JAENIJ010000003">
    <property type="protein sequence ID" value="MBK1881334.1"/>
    <property type="molecule type" value="Genomic_DNA"/>
</dbReference>
<keyword evidence="1" id="KW-0812">Transmembrane</keyword>